<protein>
    <submittedName>
        <fullName evidence="1">Uncharacterized protein</fullName>
    </submittedName>
</protein>
<dbReference type="HOGENOM" id="CLU_2973881_0_0_9"/>
<dbReference type="STRING" id="525365.HMPREF0548_0384"/>
<reference evidence="1 2" key="1">
    <citation type="submission" date="2009-01" db="EMBL/GenBank/DDBJ databases">
        <authorList>
            <person name="Qin X."/>
            <person name="Bachman B."/>
            <person name="Battles P."/>
            <person name="Bell A."/>
            <person name="Bess C."/>
            <person name="Bickham C."/>
            <person name="Chaboub L."/>
            <person name="Chen D."/>
            <person name="Coyle M."/>
            <person name="Deiros D.R."/>
            <person name="Dinh H."/>
            <person name="Forbes L."/>
            <person name="Fowler G."/>
            <person name="Francisco L."/>
            <person name="Fu Q."/>
            <person name="Gubbala S."/>
            <person name="Hale W."/>
            <person name="Han Y."/>
            <person name="Hemphill L."/>
            <person name="Highlander S.K."/>
            <person name="Hirani K."/>
            <person name="Hogues M."/>
            <person name="Jackson L."/>
            <person name="Jakkamsetti A."/>
            <person name="Javaid M."/>
            <person name="Jiang H."/>
            <person name="Korchina V."/>
            <person name="Kovar C."/>
            <person name="Lara F."/>
            <person name="Lee S."/>
            <person name="Mata R."/>
            <person name="Mathew T."/>
            <person name="Moen C."/>
            <person name="Morales K."/>
            <person name="Munidasa M."/>
            <person name="Nazareth L."/>
            <person name="Ngo R."/>
            <person name="Nguyen L."/>
            <person name="Okwuonu G."/>
            <person name="Ongeri F."/>
            <person name="Patil S."/>
            <person name="Petrosino J."/>
            <person name="Pham C."/>
            <person name="Pham P."/>
            <person name="Pu L.-L."/>
            <person name="Puazo M."/>
            <person name="Raj R."/>
            <person name="Reid J."/>
            <person name="Rouhana J."/>
            <person name="Saada N."/>
            <person name="Shang Y."/>
            <person name="Simmons D."/>
            <person name="Thornton R."/>
            <person name="Warren J."/>
            <person name="Weissenberger G."/>
            <person name="Zhang J."/>
            <person name="Zhang L."/>
            <person name="Zhou C."/>
            <person name="Zhu D."/>
            <person name="Muzny D."/>
            <person name="Worley K."/>
            <person name="Gibbs R."/>
        </authorList>
    </citation>
    <scope>NUCLEOTIDE SEQUENCE [LARGE SCALE GENOMIC DNA]</scope>
    <source>
        <strain evidence="1 2">DSM 16047</strain>
    </source>
</reference>
<evidence type="ECO:0000313" key="2">
    <source>
        <dbReference type="Proteomes" id="UP000005583"/>
    </source>
</evidence>
<gene>
    <name evidence="1" type="ORF">HMPREF0548_0384</name>
</gene>
<dbReference type="AlphaFoldDB" id="C2EL38"/>
<sequence>MENMNLWTFYVYQLLTKLKLLLSENGSKFINPIKMKNKPKEQVTRTMRITCSLVIPNV</sequence>
<organism evidence="1 2">
    <name type="scientific">Lactobacillus ultunensis DSM 16047</name>
    <dbReference type="NCBI Taxonomy" id="525365"/>
    <lineage>
        <taxon>Bacteria</taxon>
        <taxon>Bacillati</taxon>
        <taxon>Bacillota</taxon>
        <taxon>Bacilli</taxon>
        <taxon>Lactobacillales</taxon>
        <taxon>Lactobacillaceae</taxon>
        <taxon>Lactobacillus</taxon>
    </lineage>
</organism>
<keyword evidence="2" id="KW-1185">Reference proteome</keyword>
<evidence type="ECO:0000313" key="1">
    <source>
        <dbReference type="EMBL" id="EEJ72784.1"/>
    </source>
</evidence>
<dbReference type="EMBL" id="ACGU01000015">
    <property type="protein sequence ID" value="EEJ72784.1"/>
    <property type="molecule type" value="Genomic_DNA"/>
</dbReference>
<comment type="caution">
    <text evidence="1">The sequence shown here is derived from an EMBL/GenBank/DDBJ whole genome shotgun (WGS) entry which is preliminary data.</text>
</comment>
<proteinExistence type="predicted"/>
<name>C2EL38_9LACO</name>
<accession>C2EL38</accession>
<dbReference type="Proteomes" id="UP000005583">
    <property type="component" value="Unassembled WGS sequence"/>
</dbReference>